<dbReference type="AlphaFoldDB" id="A0A836BTS8"/>
<feature type="compositionally biased region" description="Polar residues" evidence="2">
    <location>
        <begin position="1"/>
        <end position="20"/>
    </location>
</feature>
<keyword evidence="4" id="KW-1185">Reference proteome</keyword>
<feature type="compositionally biased region" description="Gly residues" evidence="2">
    <location>
        <begin position="532"/>
        <end position="541"/>
    </location>
</feature>
<feature type="region of interest" description="Disordered" evidence="2">
    <location>
        <begin position="349"/>
        <end position="383"/>
    </location>
</feature>
<proteinExistence type="predicted"/>
<evidence type="ECO:0000256" key="2">
    <source>
        <dbReference type="SAM" id="MobiDB-lite"/>
    </source>
</evidence>
<dbReference type="Proteomes" id="UP000612055">
    <property type="component" value="Unassembled WGS sequence"/>
</dbReference>
<gene>
    <name evidence="3" type="ORF">HYH03_013081</name>
</gene>
<feature type="compositionally biased region" description="Polar residues" evidence="2">
    <location>
        <begin position="43"/>
        <end position="67"/>
    </location>
</feature>
<evidence type="ECO:0000256" key="1">
    <source>
        <dbReference type="SAM" id="Coils"/>
    </source>
</evidence>
<evidence type="ECO:0000313" key="3">
    <source>
        <dbReference type="EMBL" id="KAG2488397.1"/>
    </source>
</evidence>
<name>A0A836BTS8_9CHLO</name>
<protein>
    <submittedName>
        <fullName evidence="3">Uncharacterized protein</fullName>
    </submittedName>
</protein>
<feature type="compositionally biased region" description="Low complexity" evidence="2">
    <location>
        <begin position="95"/>
        <end position="124"/>
    </location>
</feature>
<reference evidence="3" key="1">
    <citation type="journal article" date="2020" name="bioRxiv">
        <title>Comparative genomics of Chlamydomonas.</title>
        <authorList>
            <person name="Craig R.J."/>
            <person name="Hasan A.R."/>
            <person name="Ness R.W."/>
            <person name="Keightley P.D."/>
        </authorList>
    </citation>
    <scope>NUCLEOTIDE SEQUENCE</scope>
    <source>
        <strain evidence="3">CCAP 11/70</strain>
    </source>
</reference>
<dbReference type="OrthoDB" id="551498at2759"/>
<keyword evidence="1" id="KW-0175">Coiled coil</keyword>
<evidence type="ECO:0000313" key="4">
    <source>
        <dbReference type="Proteomes" id="UP000612055"/>
    </source>
</evidence>
<feature type="coiled-coil region" evidence="1">
    <location>
        <begin position="411"/>
        <end position="438"/>
    </location>
</feature>
<feature type="region of interest" description="Disordered" evidence="2">
    <location>
        <begin position="512"/>
        <end position="584"/>
    </location>
</feature>
<feature type="compositionally biased region" description="Low complexity" evidence="2">
    <location>
        <begin position="542"/>
        <end position="553"/>
    </location>
</feature>
<comment type="caution">
    <text evidence="3">The sequence shown here is derived from an EMBL/GenBank/DDBJ whole genome shotgun (WGS) entry which is preliminary data.</text>
</comment>
<sequence>MVRSSDGQNGHTPSPRTTRASAPGGPTGNARPPTLAPLDTKKSMPQRSGSQTIHGSPNPFASSQPRQSAPGIAQPRQSAPGAAQPRQSAPGTPHAGAGPSPPLRASASGALLSSSADLPALRSSQSELPRLSHNGELPKLTGVADSADRARPVAFRRAATLTARTELADAKTVGNGVESAFAIKKDRAALQHDKAALLMMKRRLEALLTRVLEGPLAEDGLQDEESAAALWDGVTASVLAGAAVGAGKGRTGQLRTQLKKALEESAAMEKHLASGSSGVAVAAAAADAEARIKELTARMAEMQLDHEVAVSRLEGELSYRKTQASASAGGLQRQCAEQEEELRRLRQSLAQHEHSVRELSGQQSLAQHEHSVRELSGQSASLRQQLSGMGQALAEKAQQLADVRGLLGMDKATMDTVIEMLKEQLKDANADRAAKGQRITELEYMVVHRDALLAEAEDRVNKAAAAAAAAAAHNSPPGVASAAKSAAAPSPMHAKGAWSVLAKTVAAARAIRDSGSGSARGPKAGPSQAQGLGPGDGGKAAGSGPAKAAARAAKAAKPKAARGKAAGPDSDVESYTGDAFEDEE</sequence>
<organism evidence="3 4">
    <name type="scientific">Edaphochlamys debaryana</name>
    <dbReference type="NCBI Taxonomy" id="47281"/>
    <lineage>
        <taxon>Eukaryota</taxon>
        <taxon>Viridiplantae</taxon>
        <taxon>Chlorophyta</taxon>
        <taxon>core chlorophytes</taxon>
        <taxon>Chlorophyceae</taxon>
        <taxon>CS clade</taxon>
        <taxon>Chlamydomonadales</taxon>
        <taxon>Chlamydomonadales incertae sedis</taxon>
        <taxon>Edaphochlamys</taxon>
    </lineage>
</organism>
<dbReference type="EMBL" id="JAEHOE010000084">
    <property type="protein sequence ID" value="KAG2488397.1"/>
    <property type="molecule type" value="Genomic_DNA"/>
</dbReference>
<accession>A0A836BTS8</accession>
<feature type="region of interest" description="Disordered" evidence="2">
    <location>
        <begin position="1"/>
        <end position="144"/>
    </location>
</feature>